<dbReference type="InterPro" id="IPR009097">
    <property type="entry name" value="Cyclic_Pdiesterase"/>
</dbReference>
<dbReference type="STRING" id="1336337.A0A3N4JN67"/>
<evidence type="ECO:0000313" key="1">
    <source>
        <dbReference type="EMBL" id="RPA99616.1"/>
    </source>
</evidence>
<accession>A0A3N4JN67</accession>
<dbReference type="EMBL" id="ML120386">
    <property type="protein sequence ID" value="RPA99616.1"/>
    <property type="molecule type" value="Genomic_DNA"/>
</dbReference>
<name>A0A3N4JN67_9PEZI</name>
<keyword evidence="2" id="KW-1185">Reference proteome</keyword>
<protein>
    <submittedName>
        <fullName evidence="1">Uncharacterized protein</fullName>
    </submittedName>
</protein>
<organism evidence="1 2">
    <name type="scientific">Choiromyces venosus 120613-1</name>
    <dbReference type="NCBI Taxonomy" id="1336337"/>
    <lineage>
        <taxon>Eukaryota</taxon>
        <taxon>Fungi</taxon>
        <taxon>Dikarya</taxon>
        <taxon>Ascomycota</taxon>
        <taxon>Pezizomycotina</taxon>
        <taxon>Pezizomycetes</taxon>
        <taxon>Pezizales</taxon>
        <taxon>Tuberaceae</taxon>
        <taxon>Choiromyces</taxon>
    </lineage>
</organism>
<dbReference type="SUPFAM" id="SSF55144">
    <property type="entry name" value="LigT-like"/>
    <property type="match status" value="1"/>
</dbReference>
<dbReference type="AlphaFoldDB" id="A0A3N4JN67"/>
<sequence length="312" mass="35068">MPVGTDAFNTFEDLSGVSEKPTTTESLNPYNKLIGACKNAEEMQKAYETHRTNRNKQQAEKMLSKDFTGVIVDKTLQELEYARGNKGIIQLAGKPVQDLQEVDPRVCLVLWIRPTQQIKDLVKTIQERLIDLAPDFWCMPRDKLHLTALELSHSKPYGEINNSISLLRPHLPSILSLQTKPQHRNVLVKPRLSFDAAALAISFVPAGDCEYSCQHLRRDLHNLVAASGMEINSRYALPSAHITVGRFITGRNHYPAEGGVSMEKWIGRIGEINDWLENVEVRWTVGEEAGMVCRAGRLWYGDGETVMVGEAF</sequence>
<dbReference type="OrthoDB" id="2967263at2759"/>
<evidence type="ECO:0000313" key="2">
    <source>
        <dbReference type="Proteomes" id="UP000276215"/>
    </source>
</evidence>
<dbReference type="Proteomes" id="UP000276215">
    <property type="component" value="Unassembled WGS sequence"/>
</dbReference>
<gene>
    <name evidence="1" type="ORF">L873DRAFT_896606</name>
</gene>
<reference evidence="1 2" key="1">
    <citation type="journal article" date="2018" name="Nat. Ecol. Evol.">
        <title>Pezizomycetes genomes reveal the molecular basis of ectomycorrhizal truffle lifestyle.</title>
        <authorList>
            <person name="Murat C."/>
            <person name="Payen T."/>
            <person name="Noel B."/>
            <person name="Kuo A."/>
            <person name="Morin E."/>
            <person name="Chen J."/>
            <person name="Kohler A."/>
            <person name="Krizsan K."/>
            <person name="Balestrini R."/>
            <person name="Da Silva C."/>
            <person name="Montanini B."/>
            <person name="Hainaut M."/>
            <person name="Levati E."/>
            <person name="Barry K.W."/>
            <person name="Belfiori B."/>
            <person name="Cichocki N."/>
            <person name="Clum A."/>
            <person name="Dockter R.B."/>
            <person name="Fauchery L."/>
            <person name="Guy J."/>
            <person name="Iotti M."/>
            <person name="Le Tacon F."/>
            <person name="Lindquist E.A."/>
            <person name="Lipzen A."/>
            <person name="Malagnac F."/>
            <person name="Mello A."/>
            <person name="Molinier V."/>
            <person name="Miyauchi S."/>
            <person name="Poulain J."/>
            <person name="Riccioni C."/>
            <person name="Rubini A."/>
            <person name="Sitrit Y."/>
            <person name="Splivallo R."/>
            <person name="Traeger S."/>
            <person name="Wang M."/>
            <person name="Zifcakova L."/>
            <person name="Wipf D."/>
            <person name="Zambonelli A."/>
            <person name="Paolocci F."/>
            <person name="Nowrousian M."/>
            <person name="Ottonello S."/>
            <person name="Baldrian P."/>
            <person name="Spatafora J.W."/>
            <person name="Henrissat B."/>
            <person name="Nagy L.G."/>
            <person name="Aury J.M."/>
            <person name="Wincker P."/>
            <person name="Grigoriev I.V."/>
            <person name="Bonfante P."/>
            <person name="Martin F.M."/>
        </authorList>
    </citation>
    <scope>NUCLEOTIDE SEQUENCE [LARGE SCALE GENOMIC DNA]</scope>
    <source>
        <strain evidence="1 2">120613-1</strain>
    </source>
</reference>
<proteinExistence type="predicted"/>